<dbReference type="InterPro" id="IPR036318">
    <property type="entry name" value="FAD-bd_PCMH-like_sf"/>
</dbReference>
<comment type="similarity">
    <text evidence="2">Belongs to the oxygen-dependent FAD-linked oxidoreductase family.</text>
</comment>
<protein>
    <submittedName>
        <fullName evidence="9">Berberine bridge enzyme</fullName>
    </submittedName>
</protein>
<keyword evidence="3" id="KW-0285">Flavoprotein</keyword>
<dbReference type="Pfam" id="PF08031">
    <property type="entry name" value="BBE"/>
    <property type="match status" value="1"/>
</dbReference>
<dbReference type="Gene3D" id="3.30.465.10">
    <property type="match status" value="1"/>
</dbReference>
<comment type="caution">
    <text evidence="9">The sequence shown here is derived from an EMBL/GenBank/DDBJ whole genome shotgun (WGS) entry which is preliminary data.</text>
</comment>
<dbReference type="Pfam" id="PF01565">
    <property type="entry name" value="FAD_binding_4"/>
    <property type="match status" value="1"/>
</dbReference>
<dbReference type="PANTHER" id="PTHR32448">
    <property type="entry name" value="OS08G0158400 PROTEIN"/>
    <property type="match status" value="1"/>
</dbReference>
<feature type="chain" id="PRO_5042021929" evidence="7">
    <location>
        <begin position="24"/>
        <end position="528"/>
    </location>
</feature>
<evidence type="ECO:0000256" key="3">
    <source>
        <dbReference type="ARBA" id="ARBA00022630"/>
    </source>
</evidence>
<evidence type="ECO:0000256" key="6">
    <source>
        <dbReference type="ARBA" id="ARBA00023180"/>
    </source>
</evidence>
<dbReference type="PROSITE" id="PS51387">
    <property type="entry name" value="FAD_PCMH"/>
    <property type="match status" value="1"/>
</dbReference>
<dbReference type="InterPro" id="IPR016166">
    <property type="entry name" value="FAD-bd_PCMH"/>
</dbReference>
<keyword evidence="6" id="KW-0325">Glycoprotein</keyword>
<comment type="cofactor">
    <cofactor evidence="1">
        <name>FAD</name>
        <dbReference type="ChEBI" id="CHEBI:57692"/>
    </cofactor>
</comment>
<evidence type="ECO:0000313" key="9">
    <source>
        <dbReference type="EMBL" id="KAK1361450.1"/>
    </source>
</evidence>
<dbReference type="EMBL" id="JAUIZM010000010">
    <property type="protein sequence ID" value="KAK1361450.1"/>
    <property type="molecule type" value="Genomic_DNA"/>
</dbReference>
<feature type="domain" description="FAD-binding PCMH-type" evidence="8">
    <location>
        <begin position="72"/>
        <end position="244"/>
    </location>
</feature>
<dbReference type="Gene3D" id="3.40.462.20">
    <property type="match status" value="1"/>
</dbReference>
<evidence type="ECO:0000256" key="4">
    <source>
        <dbReference type="ARBA" id="ARBA00022729"/>
    </source>
</evidence>
<sequence>MKISIPSLLPLVLFLLLMQLSKATNGDFVQCLKSYTQNSTSISQLIYTPDNSTYTTVLQFSLCNLRHAPLPDSQKPLVIVTPVDESQIQTVIFCSRRHDLQGGGHDFEGLSYRTTTNISFVLLDMINLRSINVDLATTTAWVQSGATVGELYYSISQKSTTHGFPVGLWGNVGIGGLISGGGYGMLLRKYGLAADNVIDARMVDVNGKILDRTSMGEDLFWAIRGGGGSSFGVILSWKIKLVEVPPIVTIFAIDKTLEQNATALIHKWQSVAPYVDKDLNIKIQLTCILSNTSIREDKKTIRVTFMSLFLGRIDRLLPLMQLSFPELGLIRENCSEVSWIQSALFFTGLPTGASLSVLTNRTLLPKFGAKAKSGYVGQPIPEEGLEGIWKLLFLRDPETTLVMLTPYGGRMSEISESQIPFPHRAGNLYMIYIGAFTAGDKQHALNWVKNLYTYLDPYVLNSPRSSYVNYNDLDLGTNNPQGRTSYQQASIWGKKYFKDNFNRLVRVKFGVDPANFFRHEQSIPPIML</sequence>
<gene>
    <name evidence="9" type="ORF">POM88_045924</name>
</gene>
<evidence type="ECO:0000259" key="8">
    <source>
        <dbReference type="PROSITE" id="PS51387"/>
    </source>
</evidence>
<dbReference type="SUPFAM" id="SSF56176">
    <property type="entry name" value="FAD-binding/transporter-associated domain-like"/>
    <property type="match status" value="1"/>
</dbReference>
<keyword evidence="5" id="KW-0274">FAD</keyword>
<dbReference type="InterPro" id="IPR006094">
    <property type="entry name" value="Oxid_FAD_bind_N"/>
</dbReference>
<accession>A0AAD8H8B7</accession>
<proteinExistence type="inferred from homology"/>
<evidence type="ECO:0000256" key="1">
    <source>
        <dbReference type="ARBA" id="ARBA00001974"/>
    </source>
</evidence>
<dbReference type="InterPro" id="IPR016169">
    <property type="entry name" value="FAD-bd_PCMH_sub2"/>
</dbReference>
<evidence type="ECO:0000313" key="10">
    <source>
        <dbReference type="Proteomes" id="UP001237642"/>
    </source>
</evidence>
<feature type="signal peptide" evidence="7">
    <location>
        <begin position="1"/>
        <end position="23"/>
    </location>
</feature>
<dbReference type="GO" id="GO:0016491">
    <property type="term" value="F:oxidoreductase activity"/>
    <property type="evidence" value="ECO:0007669"/>
    <property type="project" value="InterPro"/>
</dbReference>
<dbReference type="Gene3D" id="3.30.43.10">
    <property type="entry name" value="Uridine Diphospho-n-acetylenolpyruvylglucosamine Reductase, domain 2"/>
    <property type="match status" value="1"/>
</dbReference>
<evidence type="ECO:0000256" key="2">
    <source>
        <dbReference type="ARBA" id="ARBA00005466"/>
    </source>
</evidence>
<reference evidence="9" key="1">
    <citation type="submission" date="2023-02" db="EMBL/GenBank/DDBJ databases">
        <title>Genome of toxic invasive species Heracleum sosnowskyi carries increased number of genes despite the absence of recent whole-genome duplications.</title>
        <authorList>
            <person name="Schelkunov M."/>
            <person name="Shtratnikova V."/>
            <person name="Makarenko M."/>
            <person name="Klepikova A."/>
            <person name="Omelchenko D."/>
            <person name="Novikova G."/>
            <person name="Obukhova E."/>
            <person name="Bogdanov V."/>
            <person name="Penin A."/>
            <person name="Logacheva M."/>
        </authorList>
    </citation>
    <scope>NUCLEOTIDE SEQUENCE</scope>
    <source>
        <strain evidence="9">Hsosn_3</strain>
        <tissue evidence="9">Leaf</tissue>
    </source>
</reference>
<reference evidence="9" key="2">
    <citation type="submission" date="2023-05" db="EMBL/GenBank/DDBJ databases">
        <authorList>
            <person name="Schelkunov M.I."/>
        </authorList>
    </citation>
    <scope>NUCLEOTIDE SEQUENCE</scope>
    <source>
        <strain evidence="9">Hsosn_3</strain>
        <tissue evidence="9">Leaf</tissue>
    </source>
</reference>
<keyword evidence="4 7" id="KW-0732">Signal</keyword>
<dbReference type="InterPro" id="IPR012951">
    <property type="entry name" value="BBE"/>
</dbReference>
<dbReference type="InterPro" id="IPR016167">
    <property type="entry name" value="FAD-bd_PCMH_sub1"/>
</dbReference>
<dbReference type="GO" id="GO:0071949">
    <property type="term" value="F:FAD binding"/>
    <property type="evidence" value="ECO:0007669"/>
    <property type="project" value="InterPro"/>
</dbReference>
<organism evidence="9 10">
    <name type="scientific">Heracleum sosnowskyi</name>
    <dbReference type="NCBI Taxonomy" id="360622"/>
    <lineage>
        <taxon>Eukaryota</taxon>
        <taxon>Viridiplantae</taxon>
        <taxon>Streptophyta</taxon>
        <taxon>Embryophyta</taxon>
        <taxon>Tracheophyta</taxon>
        <taxon>Spermatophyta</taxon>
        <taxon>Magnoliopsida</taxon>
        <taxon>eudicotyledons</taxon>
        <taxon>Gunneridae</taxon>
        <taxon>Pentapetalae</taxon>
        <taxon>asterids</taxon>
        <taxon>campanulids</taxon>
        <taxon>Apiales</taxon>
        <taxon>Apiaceae</taxon>
        <taxon>Apioideae</taxon>
        <taxon>apioid superclade</taxon>
        <taxon>Tordylieae</taxon>
        <taxon>Tordyliinae</taxon>
        <taxon>Heracleum</taxon>
    </lineage>
</organism>
<dbReference type="Proteomes" id="UP001237642">
    <property type="component" value="Unassembled WGS sequence"/>
</dbReference>
<evidence type="ECO:0000256" key="5">
    <source>
        <dbReference type="ARBA" id="ARBA00022827"/>
    </source>
</evidence>
<evidence type="ECO:0000256" key="7">
    <source>
        <dbReference type="SAM" id="SignalP"/>
    </source>
</evidence>
<dbReference type="AlphaFoldDB" id="A0AAD8H8B7"/>
<keyword evidence="10" id="KW-1185">Reference proteome</keyword>
<name>A0AAD8H8B7_9APIA</name>